<reference evidence="4" key="2">
    <citation type="journal article" date="2007" name="PLoS Biol.">
        <title>Survey sequencing and comparative analysis of the elephant shark (Callorhinchus milii) genome.</title>
        <authorList>
            <person name="Venkatesh B."/>
            <person name="Kirkness E.F."/>
            <person name="Loh Y.H."/>
            <person name="Halpern A.L."/>
            <person name="Lee A.P."/>
            <person name="Johnson J."/>
            <person name="Dandona N."/>
            <person name="Viswanathan L.D."/>
            <person name="Tay A."/>
            <person name="Venter J.C."/>
            <person name="Strausberg R.L."/>
            <person name="Brenner S."/>
        </authorList>
    </citation>
    <scope>NUCLEOTIDE SEQUENCE [LARGE SCALE GENOMIC DNA]</scope>
</reference>
<protein>
    <recommendedName>
        <fullName evidence="5">Protein FAM229A</fullName>
    </recommendedName>
</protein>
<feature type="region of interest" description="Disordered" evidence="2">
    <location>
        <begin position="1"/>
        <end position="43"/>
    </location>
</feature>
<dbReference type="Ensembl" id="ENSCMIT00000034851.1">
    <property type="protein sequence ID" value="ENSCMIP00000034335.1"/>
    <property type="gene ID" value="ENSCMIG00000014578.1"/>
</dbReference>
<evidence type="ECO:0000256" key="1">
    <source>
        <dbReference type="ARBA" id="ARBA00009958"/>
    </source>
</evidence>
<dbReference type="Pfam" id="PF14982">
    <property type="entry name" value="UPF0731"/>
    <property type="match status" value="1"/>
</dbReference>
<sequence>MSSTADPEPRRFPIEAGDSKGSVSRPVVNSEPEIPNQRPARQLRRCPGSHCLTIPHVSIDVYIAMDRNPPAHAT</sequence>
<reference evidence="3" key="4">
    <citation type="submission" date="2025-08" db="UniProtKB">
        <authorList>
            <consortium name="Ensembl"/>
        </authorList>
    </citation>
    <scope>IDENTIFICATION</scope>
</reference>
<reference evidence="4" key="3">
    <citation type="journal article" date="2014" name="Nature">
        <title>Elephant shark genome provides unique insights into gnathostome evolution.</title>
        <authorList>
            <consortium name="International Elephant Shark Genome Sequencing Consortium"/>
            <person name="Venkatesh B."/>
            <person name="Lee A.P."/>
            <person name="Ravi V."/>
            <person name="Maurya A.K."/>
            <person name="Lian M.M."/>
            <person name="Swann J.B."/>
            <person name="Ohta Y."/>
            <person name="Flajnik M.F."/>
            <person name="Sutoh Y."/>
            <person name="Kasahara M."/>
            <person name="Hoon S."/>
            <person name="Gangu V."/>
            <person name="Roy S.W."/>
            <person name="Irimia M."/>
            <person name="Korzh V."/>
            <person name="Kondrychyn I."/>
            <person name="Lim Z.W."/>
            <person name="Tay B.H."/>
            <person name="Tohari S."/>
            <person name="Kong K.W."/>
            <person name="Ho S."/>
            <person name="Lorente-Galdos B."/>
            <person name="Quilez J."/>
            <person name="Marques-Bonet T."/>
            <person name="Raney B.J."/>
            <person name="Ingham P.W."/>
            <person name="Tay A."/>
            <person name="Hillier L.W."/>
            <person name="Minx P."/>
            <person name="Boehm T."/>
            <person name="Wilson R.K."/>
            <person name="Brenner S."/>
            <person name="Warren W.C."/>
        </authorList>
    </citation>
    <scope>NUCLEOTIDE SEQUENCE [LARGE SCALE GENOMIC DNA]</scope>
</reference>
<evidence type="ECO:0000256" key="2">
    <source>
        <dbReference type="SAM" id="MobiDB-lite"/>
    </source>
</evidence>
<dbReference type="PANTHER" id="PTHR35355">
    <property type="entry name" value="PROTEIN FAM229A"/>
    <property type="match status" value="1"/>
</dbReference>
<dbReference type="InterPro" id="IPR028025">
    <property type="entry name" value="FAM229"/>
</dbReference>
<accession>A0A4W3JQM6</accession>
<evidence type="ECO:0000313" key="3">
    <source>
        <dbReference type="Ensembl" id="ENSCMIP00000034335.1"/>
    </source>
</evidence>
<dbReference type="GeneTree" id="ENSGT00950000184358"/>
<name>A0A4W3JQM6_CALMI</name>
<dbReference type="OMA" id="ERTATRX"/>
<keyword evidence="4" id="KW-1185">Reference proteome</keyword>
<proteinExistence type="inferred from homology"/>
<dbReference type="PANTHER" id="PTHR35355:SF1">
    <property type="entry name" value="PROTEIN FAM229A"/>
    <property type="match status" value="1"/>
</dbReference>
<organism evidence="3 4">
    <name type="scientific">Callorhinchus milii</name>
    <name type="common">Ghost shark</name>
    <dbReference type="NCBI Taxonomy" id="7868"/>
    <lineage>
        <taxon>Eukaryota</taxon>
        <taxon>Metazoa</taxon>
        <taxon>Chordata</taxon>
        <taxon>Craniata</taxon>
        <taxon>Vertebrata</taxon>
        <taxon>Chondrichthyes</taxon>
        <taxon>Holocephali</taxon>
        <taxon>Chimaeriformes</taxon>
        <taxon>Callorhinchidae</taxon>
        <taxon>Callorhinchus</taxon>
    </lineage>
</organism>
<evidence type="ECO:0008006" key="5">
    <source>
        <dbReference type="Google" id="ProtNLM"/>
    </source>
</evidence>
<comment type="similarity">
    <text evidence="1">Belongs to the FAM229 family.</text>
</comment>
<reference evidence="4" key="1">
    <citation type="journal article" date="2006" name="Science">
        <title>Ancient noncoding elements conserved in the human genome.</title>
        <authorList>
            <person name="Venkatesh B."/>
            <person name="Kirkness E.F."/>
            <person name="Loh Y.H."/>
            <person name="Halpern A.L."/>
            <person name="Lee A.P."/>
            <person name="Johnson J."/>
            <person name="Dandona N."/>
            <person name="Viswanathan L.D."/>
            <person name="Tay A."/>
            <person name="Venter J.C."/>
            <person name="Strausberg R.L."/>
            <person name="Brenner S."/>
        </authorList>
    </citation>
    <scope>NUCLEOTIDE SEQUENCE [LARGE SCALE GENOMIC DNA]</scope>
</reference>
<dbReference type="AlphaFoldDB" id="A0A4W3JQM6"/>
<evidence type="ECO:0000313" key="4">
    <source>
        <dbReference type="Proteomes" id="UP000314986"/>
    </source>
</evidence>
<dbReference type="InParanoid" id="A0A4W3JQM6"/>
<reference evidence="3" key="5">
    <citation type="submission" date="2025-09" db="UniProtKB">
        <authorList>
            <consortium name="Ensembl"/>
        </authorList>
    </citation>
    <scope>IDENTIFICATION</scope>
</reference>
<dbReference type="Proteomes" id="UP000314986">
    <property type="component" value="Unassembled WGS sequence"/>
</dbReference>